<keyword evidence="2" id="KW-1185">Reference proteome</keyword>
<proteinExistence type="predicted"/>
<protein>
    <submittedName>
        <fullName evidence="1">Uncharacterized protein</fullName>
    </submittedName>
</protein>
<gene>
    <name evidence="1" type="ORF">ACN38_g4371</name>
</gene>
<evidence type="ECO:0000313" key="2">
    <source>
        <dbReference type="Proteomes" id="UP000037696"/>
    </source>
</evidence>
<dbReference type="Proteomes" id="UP000037696">
    <property type="component" value="Unassembled WGS sequence"/>
</dbReference>
<comment type="caution">
    <text evidence="1">The sequence shown here is derived from an EMBL/GenBank/DDBJ whole genome shotgun (WGS) entry which is preliminary data.</text>
</comment>
<name>A0A0M8PAM5_9EURO</name>
<accession>A0A0M8PAM5</accession>
<reference evidence="1 2" key="1">
    <citation type="submission" date="2015-08" db="EMBL/GenBank/DDBJ databases">
        <title>Genome sequencing of Penicillium nordicum.</title>
        <authorList>
            <person name="Nguyen H.D."/>
            <person name="Seifert K.A."/>
        </authorList>
    </citation>
    <scope>NUCLEOTIDE SEQUENCE [LARGE SCALE GENOMIC DNA]</scope>
    <source>
        <strain evidence="1 2">DAOMC 185683</strain>
    </source>
</reference>
<evidence type="ECO:0000313" key="1">
    <source>
        <dbReference type="EMBL" id="KOS44704.1"/>
    </source>
</evidence>
<dbReference type="AlphaFoldDB" id="A0A0M8PAM5"/>
<organism evidence="1 2">
    <name type="scientific">Penicillium nordicum</name>
    <dbReference type="NCBI Taxonomy" id="229535"/>
    <lineage>
        <taxon>Eukaryota</taxon>
        <taxon>Fungi</taxon>
        <taxon>Dikarya</taxon>
        <taxon>Ascomycota</taxon>
        <taxon>Pezizomycotina</taxon>
        <taxon>Eurotiomycetes</taxon>
        <taxon>Eurotiomycetidae</taxon>
        <taxon>Eurotiales</taxon>
        <taxon>Aspergillaceae</taxon>
        <taxon>Penicillium</taxon>
    </lineage>
</organism>
<dbReference type="EMBL" id="LHQQ01000056">
    <property type="protein sequence ID" value="KOS44704.1"/>
    <property type="molecule type" value="Genomic_DNA"/>
</dbReference>
<sequence length="119" mass="13300">MLYFFCMLYVEVLQGDLQKGDVHGSVSGPYLYPPSIIHHPSATAVGSVIIIPGPFHAVCSPSTTYNVNNNVRTGYAAYIIYTYIHISYTRSTHSQVYTKPLKSIRHLTLLMHQKKAISV</sequence>